<proteinExistence type="predicted"/>
<dbReference type="EnsemblPlants" id="AVESA.00010b.r2.4CG1274640.1">
    <property type="protein sequence ID" value="AVESA.00010b.r2.4CG1274640.1.CDS"/>
    <property type="gene ID" value="AVESA.00010b.r2.4CG1274640"/>
</dbReference>
<reference evidence="1" key="1">
    <citation type="submission" date="2021-05" db="EMBL/GenBank/DDBJ databases">
        <authorList>
            <person name="Scholz U."/>
            <person name="Mascher M."/>
            <person name="Fiebig A."/>
        </authorList>
    </citation>
    <scope>NUCLEOTIDE SEQUENCE [LARGE SCALE GENOMIC DNA]</scope>
</reference>
<sequence>MRTRARRRRTTSSRYEAALGMGVMTNKNGEKFVPNMAQVVHKKFWDFYTVEEEFEEKSNEVFDRMARDKVYQMIHDARKTCISHYFAEQGERKLKDKIVKEKIEDDFKVENYLMCVPKWCYGKKAAWAALVDMWTSDPEFYARSLPSKKNCGNGGTHVQGNMTFDRFKDHKDAHKKKDPKPNEDPYYGSTSETMSNYSSRFIELYGPDSQPLQEPVDETAVMLAGCSRPHGRLKILNAVPPSTTTLTRIKATTGKVDSILPRAPRRDPRYEDAYDEVCHEFHRKMKEWHDAIDAREEHLQAAHKAWYMAMVNNTPVPPYVDPPPKPPMPFLSSKAEFLEYLATGTPGSSHSQTHFGCATASPLESPETTPLHQGGPSPGHSGHGSRPHSPTP</sequence>
<reference evidence="1" key="2">
    <citation type="submission" date="2025-09" db="UniProtKB">
        <authorList>
            <consortium name="EnsemblPlants"/>
        </authorList>
    </citation>
    <scope>IDENTIFICATION</scope>
</reference>
<evidence type="ECO:0000313" key="1">
    <source>
        <dbReference type="EnsemblPlants" id="AVESA.00010b.r2.4CG1274640.1.CDS"/>
    </source>
</evidence>
<accession>A0ACD5WRS6</accession>
<name>A0ACD5WRS6_AVESA</name>
<protein>
    <submittedName>
        <fullName evidence="1">Uncharacterized protein</fullName>
    </submittedName>
</protein>
<keyword evidence="2" id="KW-1185">Reference proteome</keyword>
<dbReference type="Proteomes" id="UP001732700">
    <property type="component" value="Chromosome 4C"/>
</dbReference>
<organism evidence="1 2">
    <name type="scientific">Avena sativa</name>
    <name type="common">Oat</name>
    <dbReference type="NCBI Taxonomy" id="4498"/>
    <lineage>
        <taxon>Eukaryota</taxon>
        <taxon>Viridiplantae</taxon>
        <taxon>Streptophyta</taxon>
        <taxon>Embryophyta</taxon>
        <taxon>Tracheophyta</taxon>
        <taxon>Spermatophyta</taxon>
        <taxon>Magnoliopsida</taxon>
        <taxon>Liliopsida</taxon>
        <taxon>Poales</taxon>
        <taxon>Poaceae</taxon>
        <taxon>BOP clade</taxon>
        <taxon>Pooideae</taxon>
        <taxon>Poodae</taxon>
        <taxon>Poeae</taxon>
        <taxon>Poeae Chloroplast Group 1 (Aveneae type)</taxon>
        <taxon>Aveninae</taxon>
        <taxon>Avena</taxon>
    </lineage>
</organism>
<evidence type="ECO:0000313" key="2">
    <source>
        <dbReference type="Proteomes" id="UP001732700"/>
    </source>
</evidence>